<dbReference type="PROSITE" id="PS51257">
    <property type="entry name" value="PROKAR_LIPOPROTEIN"/>
    <property type="match status" value="1"/>
</dbReference>
<proteinExistence type="predicted"/>
<accession>A0ABN6P498</accession>
<name>A0ABN6P498_9PROT</name>
<feature type="signal peptide" evidence="1">
    <location>
        <begin position="1"/>
        <end position="23"/>
    </location>
</feature>
<reference evidence="2 3" key="1">
    <citation type="journal article" date="2016" name="Microbes Environ.">
        <title>Phylogenetically diverse aerobic anoxygenic phototrophic bacteria isolated from epilithic biofilms in Tama river, Japan.</title>
        <authorList>
            <person name="Hirose S."/>
            <person name="Matsuura K."/>
            <person name="Haruta S."/>
        </authorList>
    </citation>
    <scope>NUCLEOTIDE SEQUENCE [LARGE SCALE GENOMIC DNA]</scope>
    <source>
        <strain evidence="2 3">S08</strain>
    </source>
</reference>
<gene>
    <name evidence="2" type="ORF">Rmf_33830</name>
</gene>
<feature type="chain" id="PRO_5046810435" evidence="1">
    <location>
        <begin position="24"/>
        <end position="61"/>
    </location>
</feature>
<keyword evidence="1" id="KW-0732">Signal</keyword>
<dbReference type="EMBL" id="AP025637">
    <property type="protein sequence ID" value="BDG73454.1"/>
    <property type="molecule type" value="Genomic_DNA"/>
</dbReference>
<protein>
    <submittedName>
        <fullName evidence="2">Uncharacterized protein</fullName>
    </submittedName>
</protein>
<organism evidence="2 3">
    <name type="scientific">Roseomonas fluvialis</name>
    <dbReference type="NCBI Taxonomy" id="1750527"/>
    <lineage>
        <taxon>Bacteria</taxon>
        <taxon>Pseudomonadati</taxon>
        <taxon>Pseudomonadota</taxon>
        <taxon>Alphaproteobacteria</taxon>
        <taxon>Acetobacterales</taxon>
        <taxon>Roseomonadaceae</taxon>
        <taxon>Roseomonas</taxon>
    </lineage>
</organism>
<evidence type="ECO:0000313" key="2">
    <source>
        <dbReference type="EMBL" id="BDG73454.1"/>
    </source>
</evidence>
<keyword evidence="3" id="KW-1185">Reference proteome</keyword>
<evidence type="ECO:0000256" key="1">
    <source>
        <dbReference type="SAM" id="SignalP"/>
    </source>
</evidence>
<sequence length="61" mass="6554">MRWTATWIAVSILLTSCAGTGGATDCAAWRPILVQQDDALSTPTARAILAHNRAGRRLCGW</sequence>
<evidence type="ECO:0000313" key="3">
    <source>
        <dbReference type="Proteomes" id="UP000831327"/>
    </source>
</evidence>
<dbReference type="Proteomes" id="UP000831327">
    <property type="component" value="Chromosome"/>
</dbReference>